<sequence>MTIPYQVPVTVSPATTLADAARLMDRAGVGALLVLDGERLVGIVTDRDLVLRAVARGMPRDARVDAVMTSGVVTLPVTAERAEVVRAFQTHSVRRLPLVAGAEVVGLISLDDLLAEAVPEDLRGIGALVVNEAHHPRHEAGLPVPAAKAERKARTARTEPGPGQARVGDQIVVHRHTQDEPDRDGEVVEVSGPFGNPPFRVRWSDDGKVTFFYPGSDAEIRHLARVGRHT</sequence>
<organism evidence="4 5">
    <name type="scientific">Pseudofrankia inefficax (strain DSM 45817 / CECT 9037 / DDB 130130 / EuI1c)</name>
    <name type="common">Frankia inefficax</name>
    <dbReference type="NCBI Taxonomy" id="298654"/>
    <lineage>
        <taxon>Bacteria</taxon>
        <taxon>Bacillati</taxon>
        <taxon>Actinomycetota</taxon>
        <taxon>Actinomycetes</taxon>
        <taxon>Frankiales</taxon>
        <taxon>Frankiaceae</taxon>
        <taxon>Pseudofrankia</taxon>
    </lineage>
</organism>
<dbReference type="InterPro" id="IPR046342">
    <property type="entry name" value="CBS_dom_sf"/>
</dbReference>
<dbReference type="PANTHER" id="PTHR43080:SF2">
    <property type="entry name" value="CBS DOMAIN-CONTAINING PROTEIN"/>
    <property type="match status" value="1"/>
</dbReference>
<dbReference type="Proteomes" id="UP000002484">
    <property type="component" value="Chromosome"/>
</dbReference>
<dbReference type="InterPro" id="IPR051257">
    <property type="entry name" value="Diverse_CBS-Domain"/>
</dbReference>
<dbReference type="PROSITE" id="PS51371">
    <property type="entry name" value="CBS"/>
    <property type="match status" value="2"/>
</dbReference>
<dbReference type="STRING" id="298654.FraEuI1c_2486"/>
<dbReference type="PANTHER" id="PTHR43080">
    <property type="entry name" value="CBS DOMAIN-CONTAINING PROTEIN CBSX3, MITOCHONDRIAL"/>
    <property type="match status" value="1"/>
</dbReference>
<dbReference type="OrthoDB" id="9789996at2"/>
<evidence type="ECO:0000259" key="3">
    <source>
        <dbReference type="PROSITE" id="PS51371"/>
    </source>
</evidence>
<protein>
    <submittedName>
        <fullName evidence="4">Putative signal transduction protein with CBS domains</fullName>
    </submittedName>
</protein>
<dbReference type="InterPro" id="IPR015035">
    <property type="entry name" value="DUF1918"/>
</dbReference>
<dbReference type="SMART" id="SM00116">
    <property type="entry name" value="CBS"/>
    <property type="match status" value="2"/>
</dbReference>
<evidence type="ECO:0000313" key="4">
    <source>
        <dbReference type="EMBL" id="ADP80520.1"/>
    </source>
</evidence>
<dbReference type="Pfam" id="PF00571">
    <property type="entry name" value="CBS"/>
    <property type="match status" value="2"/>
</dbReference>
<feature type="domain" description="CBS" evidence="3">
    <location>
        <begin position="68"/>
        <end position="128"/>
    </location>
</feature>
<dbReference type="Gene3D" id="3.10.580.10">
    <property type="entry name" value="CBS-domain"/>
    <property type="match status" value="1"/>
</dbReference>
<dbReference type="RefSeq" id="WP_013423638.1">
    <property type="nucleotide sequence ID" value="NC_014666.1"/>
</dbReference>
<reference evidence="4 5" key="1">
    <citation type="submission" date="2010-10" db="EMBL/GenBank/DDBJ databases">
        <title>Complete sequence of Frankia sp. EuI1c.</title>
        <authorList>
            <consortium name="US DOE Joint Genome Institute"/>
            <person name="Lucas S."/>
            <person name="Copeland A."/>
            <person name="Lapidus A."/>
            <person name="Cheng J.-F."/>
            <person name="Bruce D."/>
            <person name="Goodwin L."/>
            <person name="Pitluck S."/>
            <person name="Chertkov O."/>
            <person name="Detter J.C."/>
            <person name="Han C."/>
            <person name="Tapia R."/>
            <person name="Land M."/>
            <person name="Hauser L."/>
            <person name="Jeffries C."/>
            <person name="Kyrpides N."/>
            <person name="Ivanova N."/>
            <person name="Mikhailova N."/>
            <person name="Beauchemin N."/>
            <person name="Sen A."/>
            <person name="Sur S.A."/>
            <person name="Gtari M."/>
            <person name="Wall L."/>
            <person name="Tisa L."/>
            <person name="Woyke T."/>
        </authorList>
    </citation>
    <scope>NUCLEOTIDE SEQUENCE [LARGE SCALE GENOMIC DNA]</scope>
    <source>
        <strain evidence="5">DSM 45817 / CECT 9037 / EuI1c</strain>
    </source>
</reference>
<keyword evidence="1 2" id="KW-0129">CBS domain</keyword>
<gene>
    <name evidence="4" type="ordered locus">FraEuI1c_2486</name>
</gene>
<keyword evidence="5" id="KW-1185">Reference proteome</keyword>
<dbReference type="SUPFAM" id="SSF50118">
    <property type="entry name" value="Cell growth inhibitor/plasmid maintenance toxic component"/>
    <property type="match status" value="1"/>
</dbReference>
<dbReference type="HOGENOM" id="CLU_1056697_0_0_11"/>
<dbReference type="Pfam" id="PF08940">
    <property type="entry name" value="DUF1918"/>
    <property type="match status" value="1"/>
</dbReference>
<feature type="domain" description="CBS" evidence="3">
    <location>
        <begin position="1"/>
        <end position="60"/>
    </location>
</feature>
<dbReference type="InterPro" id="IPR000644">
    <property type="entry name" value="CBS_dom"/>
</dbReference>
<proteinExistence type="predicted"/>
<dbReference type="Gene3D" id="2.30.30.440">
    <property type="entry name" value="Domain of unknown function DUF1918"/>
    <property type="match status" value="1"/>
</dbReference>
<dbReference type="eggNOG" id="COG2905">
    <property type="taxonomic scope" value="Bacteria"/>
</dbReference>
<dbReference type="KEGG" id="fri:FraEuI1c_2486"/>
<evidence type="ECO:0000256" key="2">
    <source>
        <dbReference type="PROSITE-ProRule" id="PRU00703"/>
    </source>
</evidence>
<dbReference type="EMBL" id="CP002299">
    <property type="protein sequence ID" value="ADP80520.1"/>
    <property type="molecule type" value="Genomic_DNA"/>
</dbReference>
<dbReference type="AlphaFoldDB" id="E3J2K6"/>
<name>E3J2K6_PSEI1</name>
<accession>E3J2K6</accession>
<dbReference type="SUPFAM" id="SSF54631">
    <property type="entry name" value="CBS-domain pair"/>
    <property type="match status" value="1"/>
</dbReference>
<evidence type="ECO:0000256" key="1">
    <source>
        <dbReference type="ARBA" id="ARBA00023122"/>
    </source>
</evidence>
<dbReference type="InParanoid" id="E3J2K6"/>
<evidence type="ECO:0000313" key="5">
    <source>
        <dbReference type="Proteomes" id="UP000002484"/>
    </source>
</evidence>